<dbReference type="SUPFAM" id="SSF48179">
    <property type="entry name" value="6-phosphogluconate dehydrogenase C-terminal domain-like"/>
    <property type="match status" value="1"/>
</dbReference>
<evidence type="ECO:0000313" key="5">
    <source>
        <dbReference type="EMBL" id="CAB5027255.1"/>
    </source>
</evidence>
<dbReference type="GO" id="GO:0008691">
    <property type="term" value="F:3-hydroxybutyryl-CoA dehydrogenase activity"/>
    <property type="evidence" value="ECO:0007669"/>
    <property type="project" value="TreeGrafter"/>
</dbReference>
<evidence type="ECO:0000256" key="1">
    <source>
        <dbReference type="ARBA" id="ARBA00023002"/>
    </source>
</evidence>
<evidence type="ECO:0000259" key="3">
    <source>
        <dbReference type="Pfam" id="PF00725"/>
    </source>
</evidence>
<dbReference type="PANTHER" id="PTHR48075:SF9">
    <property type="entry name" value="3-HYDROXYBUTYRYL-COA DEHYDROGENASE"/>
    <property type="match status" value="1"/>
</dbReference>
<organism evidence="5">
    <name type="scientific">freshwater metagenome</name>
    <dbReference type="NCBI Taxonomy" id="449393"/>
    <lineage>
        <taxon>unclassified sequences</taxon>
        <taxon>metagenomes</taxon>
        <taxon>ecological metagenomes</taxon>
    </lineage>
</organism>
<dbReference type="InterPro" id="IPR008927">
    <property type="entry name" value="6-PGluconate_DH-like_C_sf"/>
</dbReference>
<feature type="domain" description="3-hydroxyacyl-CoA dehydrogenase NAD binding" evidence="4">
    <location>
        <begin position="30"/>
        <end position="207"/>
    </location>
</feature>
<accession>A0A6J7REN8</accession>
<gene>
    <name evidence="5" type="ORF">UFOPK4098_01239</name>
    <name evidence="6" type="ORF">UFOPK4347_01037</name>
</gene>
<keyword evidence="1" id="KW-0560">Oxidoreductase</keyword>
<feature type="compositionally biased region" description="Polar residues" evidence="2">
    <location>
        <begin position="1"/>
        <end position="16"/>
    </location>
</feature>
<reference evidence="5" key="1">
    <citation type="submission" date="2020-05" db="EMBL/GenBank/DDBJ databases">
        <authorList>
            <person name="Chiriac C."/>
            <person name="Salcher M."/>
            <person name="Ghai R."/>
            <person name="Kavagutti S V."/>
        </authorList>
    </citation>
    <scope>NUCLEOTIDE SEQUENCE</scope>
</reference>
<evidence type="ECO:0000313" key="6">
    <source>
        <dbReference type="EMBL" id="CAB5065886.1"/>
    </source>
</evidence>
<dbReference type="GO" id="GO:0070403">
    <property type="term" value="F:NAD+ binding"/>
    <property type="evidence" value="ECO:0007669"/>
    <property type="project" value="InterPro"/>
</dbReference>
<dbReference type="FunFam" id="3.40.50.720:FF:000009">
    <property type="entry name" value="Fatty oxidation complex, alpha subunit"/>
    <property type="match status" value="1"/>
</dbReference>
<dbReference type="SUPFAM" id="SSF51735">
    <property type="entry name" value="NAD(P)-binding Rossmann-fold domains"/>
    <property type="match status" value="1"/>
</dbReference>
<protein>
    <submittedName>
        <fullName evidence="5">Unannotated protein</fullName>
    </submittedName>
</protein>
<dbReference type="PANTHER" id="PTHR48075">
    <property type="entry name" value="3-HYDROXYACYL-COA DEHYDROGENASE FAMILY PROTEIN"/>
    <property type="match status" value="1"/>
</dbReference>
<dbReference type="InterPro" id="IPR006108">
    <property type="entry name" value="3HC_DH_C"/>
</dbReference>
<dbReference type="Pfam" id="PF02737">
    <property type="entry name" value="3HCDH_N"/>
    <property type="match status" value="1"/>
</dbReference>
<proteinExistence type="predicted"/>
<dbReference type="AlphaFoldDB" id="A0A6J7REN8"/>
<dbReference type="EMBL" id="CAFBPN010000083">
    <property type="protein sequence ID" value="CAB5027255.1"/>
    <property type="molecule type" value="Genomic_DNA"/>
</dbReference>
<dbReference type="InterPro" id="IPR036291">
    <property type="entry name" value="NAD(P)-bd_dom_sf"/>
</dbReference>
<dbReference type="InterPro" id="IPR013328">
    <property type="entry name" value="6PGD_dom2"/>
</dbReference>
<evidence type="ECO:0000256" key="2">
    <source>
        <dbReference type="SAM" id="MobiDB-lite"/>
    </source>
</evidence>
<dbReference type="Gene3D" id="3.40.50.720">
    <property type="entry name" value="NAD(P)-binding Rossmann-like Domain"/>
    <property type="match status" value="1"/>
</dbReference>
<feature type="region of interest" description="Disordered" evidence="2">
    <location>
        <begin position="1"/>
        <end position="23"/>
    </location>
</feature>
<dbReference type="Gene3D" id="1.10.1040.10">
    <property type="entry name" value="N-(1-d-carboxylethyl)-l-norvaline Dehydrogenase, domain 2"/>
    <property type="match status" value="1"/>
</dbReference>
<feature type="domain" description="3-hydroxyacyl-CoA dehydrogenase C-terminal" evidence="3">
    <location>
        <begin position="210"/>
        <end position="306"/>
    </location>
</feature>
<dbReference type="InterPro" id="IPR006176">
    <property type="entry name" value="3-OHacyl-CoA_DH_NAD-bd"/>
</dbReference>
<dbReference type="GO" id="GO:0006635">
    <property type="term" value="P:fatty acid beta-oxidation"/>
    <property type="evidence" value="ECO:0007669"/>
    <property type="project" value="TreeGrafter"/>
</dbReference>
<dbReference type="EMBL" id="CAFBQU010000025">
    <property type="protein sequence ID" value="CAB5065886.1"/>
    <property type="molecule type" value="Genomic_DNA"/>
</dbReference>
<dbReference type="PIRSF" id="PIRSF000105">
    <property type="entry name" value="HCDH"/>
    <property type="match status" value="1"/>
</dbReference>
<dbReference type="InterPro" id="IPR022694">
    <property type="entry name" value="3-OHacyl-CoA_DH"/>
</dbReference>
<dbReference type="Pfam" id="PF00725">
    <property type="entry name" value="3HCDH"/>
    <property type="match status" value="1"/>
</dbReference>
<evidence type="ECO:0000259" key="4">
    <source>
        <dbReference type="Pfam" id="PF02737"/>
    </source>
</evidence>
<sequence>MLPSVTSPELSPTHPHSSLHEPGALAPQSIGIVGSGIMGAGIAEVFASSGHSVMLRSRSTEAASDVMRALTTSLEKQVQRGRLEAQRKSDILALCSTTTQLKDLQQCDVVLESVVEDFETKIALFAELDSLLPPATILASNTSTLPIIELARATQRPDKVCGIHFFNPATTMSLVEIVRPITSSDETIQFAVALTQSCGKTPVHVRDDAGFIVNALLFPYLNNAIKMYERGTATMSDIDIAMKGGCNFPMGPFALLDLVGLDTSLSILETLHKSSPSATDEPALLLRQLVSEGKLGRKTKNGFYSY</sequence>
<name>A0A6J7REN8_9ZZZZ</name>